<dbReference type="InterPro" id="IPR013498">
    <property type="entry name" value="Topo_IA_Znf"/>
</dbReference>
<dbReference type="PANTHER" id="PTHR42785:SF1">
    <property type="entry name" value="DNA TOPOISOMERASE"/>
    <property type="match status" value="1"/>
</dbReference>
<accession>A0ABW3I9Z6</accession>
<dbReference type="RefSeq" id="WP_380821332.1">
    <property type="nucleotide sequence ID" value="NZ_JBHTJN010000012.1"/>
</dbReference>
<evidence type="ECO:0000259" key="1">
    <source>
        <dbReference type="Pfam" id="PF01396"/>
    </source>
</evidence>
<keyword evidence="3" id="KW-1185">Reference proteome</keyword>
<comment type="caution">
    <text evidence="2">The sequence shown here is derived from an EMBL/GenBank/DDBJ whole genome shotgun (WGS) entry which is preliminary data.</text>
</comment>
<keyword evidence="2" id="KW-0238">DNA-binding</keyword>
<evidence type="ECO:0000313" key="3">
    <source>
        <dbReference type="Proteomes" id="UP001596996"/>
    </source>
</evidence>
<name>A0ABW3I9Z6_9PAST</name>
<feature type="domain" description="DNA topoisomerase type IA zn finger" evidence="1">
    <location>
        <begin position="62"/>
        <end position="96"/>
    </location>
</feature>
<dbReference type="EMBL" id="JBHTJN010000012">
    <property type="protein sequence ID" value="MFD0966698.1"/>
    <property type="molecule type" value="Genomic_DNA"/>
</dbReference>
<reference evidence="3" key="1">
    <citation type="journal article" date="2019" name="Int. J. Syst. Evol. Microbiol.">
        <title>The Global Catalogue of Microorganisms (GCM) 10K type strain sequencing project: providing services to taxonomists for standard genome sequencing and annotation.</title>
        <authorList>
            <consortium name="The Broad Institute Genomics Platform"/>
            <consortium name="The Broad Institute Genome Sequencing Center for Infectious Disease"/>
            <person name="Wu L."/>
            <person name="Ma J."/>
        </authorList>
    </citation>
    <scope>NUCLEOTIDE SEQUENCE [LARGE SCALE GENOMIC DNA]</scope>
    <source>
        <strain evidence="3">CCUG 61707</strain>
    </source>
</reference>
<dbReference type="Pfam" id="PF01396">
    <property type="entry name" value="Zn_ribbon_Top1"/>
    <property type="match status" value="3"/>
</dbReference>
<dbReference type="GO" id="GO:0003677">
    <property type="term" value="F:DNA binding"/>
    <property type="evidence" value="ECO:0007669"/>
    <property type="project" value="UniProtKB-KW"/>
</dbReference>
<dbReference type="SUPFAM" id="SSF57783">
    <property type="entry name" value="Zinc beta-ribbon"/>
    <property type="match status" value="3"/>
</dbReference>
<evidence type="ECO:0000313" key="2">
    <source>
        <dbReference type="EMBL" id="MFD0966698.1"/>
    </source>
</evidence>
<feature type="domain" description="DNA topoisomerase type IA zn finger" evidence="1">
    <location>
        <begin position="12"/>
        <end position="48"/>
    </location>
</feature>
<proteinExistence type="predicted"/>
<protein>
    <submittedName>
        <fullName evidence="2">Topoisomerase DNA-binding C4 zinc finger domain-containing protein</fullName>
    </submittedName>
</protein>
<sequence>MNNQLFQYRKNQEYCPECGSILKIKKGKKGLFLGCSHYPECHYLKPLHSHSEHKIIKNLAKNCPKCGHFLQLKQGSYGMFIGCSDYPNCHFTVQEESTPKEDKILCPECKNGYLIARRGRQGKIFYGCSCFPKCKFILPTKPYKIQCHRCNSHLCILKKENSTHRTWLCINKNCQHLFETEI</sequence>
<feature type="domain" description="DNA topoisomerase type IA zn finger" evidence="1">
    <location>
        <begin position="105"/>
        <end position="142"/>
    </location>
</feature>
<dbReference type="InterPro" id="IPR000380">
    <property type="entry name" value="Topo_IA"/>
</dbReference>
<dbReference type="Gene3D" id="3.30.65.10">
    <property type="entry name" value="Bacterial Topoisomerase I, domain 1"/>
    <property type="match status" value="3"/>
</dbReference>
<organism evidence="2 3">
    <name type="scientific">Seminibacterium arietis</name>
    <dbReference type="NCBI Taxonomy" id="1173502"/>
    <lineage>
        <taxon>Bacteria</taxon>
        <taxon>Pseudomonadati</taxon>
        <taxon>Pseudomonadota</taxon>
        <taxon>Gammaproteobacteria</taxon>
        <taxon>Pasteurellales</taxon>
        <taxon>Pasteurellaceae</taxon>
        <taxon>Seminibacterium</taxon>
    </lineage>
</organism>
<gene>
    <name evidence="2" type="ORF">ACFQ02_07585</name>
</gene>
<dbReference type="Proteomes" id="UP001596996">
    <property type="component" value="Unassembled WGS sequence"/>
</dbReference>
<dbReference type="PANTHER" id="PTHR42785">
    <property type="entry name" value="DNA TOPOISOMERASE, TYPE IA, CORE"/>
    <property type="match status" value="1"/>
</dbReference>